<evidence type="ECO:0000313" key="2">
    <source>
        <dbReference type="EMBL" id="ROV86974.1"/>
    </source>
</evidence>
<reference evidence="2 3" key="1">
    <citation type="submission" date="2015-09" db="EMBL/GenBank/DDBJ databases">
        <title>Host preference determinants of Valsa canker pathogens revealed by comparative genomics.</title>
        <authorList>
            <person name="Yin Z."/>
            <person name="Huang L."/>
        </authorList>
    </citation>
    <scope>NUCLEOTIDE SEQUENCE [LARGE SCALE GENOMIC DNA]</scope>
    <source>
        <strain evidence="2 3">YSFL</strain>
    </source>
</reference>
<sequence>MARDNGFCRGYHRHSDATKPTAPRQQQASTSEEANKLSADLDDADAKATEMTMEMDLTIFRDHQYINGPSTDHLSDQASDLLNARFPPMSVPGSMPRRQTNFFRSLGRQRPAYGWTDVGIATAFYGSAVFGFCVIMRDGLEAVGGLLEEAGRGLVYEVLLRLGF</sequence>
<dbReference type="AlphaFoldDB" id="A0A423V813"/>
<gene>
    <name evidence="2" type="ORF">VSDG_10080</name>
</gene>
<name>A0A423V813_CYTCH</name>
<proteinExistence type="predicted"/>
<dbReference type="EMBL" id="LJZO01000100">
    <property type="protein sequence ID" value="ROV86974.1"/>
    <property type="molecule type" value="Genomic_DNA"/>
</dbReference>
<protein>
    <submittedName>
        <fullName evidence="2">Uncharacterized protein</fullName>
    </submittedName>
</protein>
<organism evidence="2 3">
    <name type="scientific">Cytospora chrysosperma</name>
    <name type="common">Cytospora canker fungus</name>
    <name type="synonym">Sphaeria chrysosperma</name>
    <dbReference type="NCBI Taxonomy" id="252740"/>
    <lineage>
        <taxon>Eukaryota</taxon>
        <taxon>Fungi</taxon>
        <taxon>Dikarya</taxon>
        <taxon>Ascomycota</taxon>
        <taxon>Pezizomycotina</taxon>
        <taxon>Sordariomycetes</taxon>
        <taxon>Sordariomycetidae</taxon>
        <taxon>Diaporthales</taxon>
        <taxon>Cytosporaceae</taxon>
        <taxon>Cytospora</taxon>
    </lineage>
</organism>
<feature type="region of interest" description="Disordered" evidence="1">
    <location>
        <begin position="1"/>
        <end position="40"/>
    </location>
</feature>
<evidence type="ECO:0000256" key="1">
    <source>
        <dbReference type="SAM" id="MobiDB-lite"/>
    </source>
</evidence>
<feature type="compositionally biased region" description="Polar residues" evidence="1">
    <location>
        <begin position="23"/>
        <end position="32"/>
    </location>
</feature>
<dbReference type="OrthoDB" id="5236035at2759"/>
<accession>A0A423V813</accession>
<comment type="caution">
    <text evidence="2">The sequence shown here is derived from an EMBL/GenBank/DDBJ whole genome shotgun (WGS) entry which is preliminary data.</text>
</comment>
<keyword evidence="3" id="KW-1185">Reference proteome</keyword>
<dbReference type="Proteomes" id="UP000284375">
    <property type="component" value="Unassembled WGS sequence"/>
</dbReference>
<evidence type="ECO:0000313" key="3">
    <source>
        <dbReference type="Proteomes" id="UP000284375"/>
    </source>
</evidence>